<feature type="compositionally biased region" description="Polar residues" evidence="4">
    <location>
        <begin position="402"/>
        <end position="413"/>
    </location>
</feature>
<feature type="compositionally biased region" description="Acidic residues" evidence="4">
    <location>
        <begin position="340"/>
        <end position="382"/>
    </location>
</feature>
<keyword evidence="6" id="KW-1185">Reference proteome</keyword>
<dbReference type="InterPro" id="IPR027038">
    <property type="entry name" value="RanGap"/>
</dbReference>
<feature type="region of interest" description="Disordered" evidence="4">
    <location>
        <begin position="331"/>
        <end position="413"/>
    </location>
</feature>
<dbReference type="GO" id="GO:0031267">
    <property type="term" value="F:small GTPase binding"/>
    <property type="evidence" value="ECO:0007669"/>
    <property type="project" value="TreeGrafter"/>
</dbReference>
<dbReference type="AlphaFoldDB" id="A0AAN6GQW7"/>
<dbReference type="GO" id="GO:0048471">
    <property type="term" value="C:perinuclear region of cytoplasm"/>
    <property type="evidence" value="ECO:0007669"/>
    <property type="project" value="TreeGrafter"/>
</dbReference>
<keyword evidence="1" id="KW-0343">GTPase activation</keyword>
<reference evidence="5" key="1">
    <citation type="journal article" date="2023" name="PhytoFront">
        <title>Draft Genome Resources of Seven Strains of Tilletia horrida, Causal Agent of Kernel Smut of Rice.</title>
        <authorList>
            <person name="Khanal S."/>
            <person name="Antony Babu S."/>
            <person name="Zhou X.G."/>
        </authorList>
    </citation>
    <scope>NUCLEOTIDE SEQUENCE</scope>
    <source>
        <strain evidence="5">TX6</strain>
    </source>
</reference>
<dbReference type="Proteomes" id="UP001176517">
    <property type="component" value="Unassembled WGS sequence"/>
</dbReference>
<accession>A0AAN6GQW7</accession>
<evidence type="ECO:0000313" key="6">
    <source>
        <dbReference type="Proteomes" id="UP001176517"/>
    </source>
</evidence>
<dbReference type="Pfam" id="PF13516">
    <property type="entry name" value="LRR_6"/>
    <property type="match status" value="1"/>
</dbReference>
<sequence>MVAPTDATQFSLLGQNLKLDSGSDIEPHLSKLSGSTQTIQLGGNTLGQEACAKLASALPPSLTDFDAADIFTGRLISEIPQSLAALSDALAQLPQLQEVNFSDNAFGGRCADAMSSLYTKSTSLQSIRLSNNGLGVTGGTIVAAALEQRSTSQLQSLIIGRNRLENGSAPLIARALAHTTHGKAVQEVRMPQNGIRMEGIEEICKALSQGCPNLRILDLQDNTLVFRGSRALARAIPSWPQLEVLNLSDTLLRSRGGSLIFHALAQVKDSKLHTLQLQYCELNRTALNDLADALDKGLGALKVLELHGNWADEGEDECLKRIQEAMERRGAAEGLKGLDELEPEAEEEEEEEEGEEGEEGGGQDDEGDDEEQEMDGAQEEGEAQQPTKHEVKDDIDDLANALSKTNIASNGSA</sequence>
<organism evidence="5 6">
    <name type="scientific">Tilletia horrida</name>
    <dbReference type="NCBI Taxonomy" id="155126"/>
    <lineage>
        <taxon>Eukaryota</taxon>
        <taxon>Fungi</taxon>
        <taxon>Dikarya</taxon>
        <taxon>Basidiomycota</taxon>
        <taxon>Ustilaginomycotina</taxon>
        <taxon>Exobasidiomycetes</taxon>
        <taxon>Tilletiales</taxon>
        <taxon>Tilletiaceae</taxon>
        <taxon>Tilletia</taxon>
    </lineage>
</organism>
<dbReference type="InterPro" id="IPR001611">
    <property type="entry name" value="Leu-rich_rpt"/>
</dbReference>
<evidence type="ECO:0000256" key="1">
    <source>
        <dbReference type="ARBA" id="ARBA00022468"/>
    </source>
</evidence>
<dbReference type="GO" id="GO:0005829">
    <property type="term" value="C:cytosol"/>
    <property type="evidence" value="ECO:0007669"/>
    <property type="project" value="TreeGrafter"/>
</dbReference>
<evidence type="ECO:0000256" key="3">
    <source>
        <dbReference type="ARBA" id="ARBA00022737"/>
    </source>
</evidence>
<dbReference type="PANTHER" id="PTHR24113">
    <property type="entry name" value="RAN GTPASE-ACTIVATING PROTEIN 1"/>
    <property type="match status" value="1"/>
</dbReference>
<dbReference type="InterPro" id="IPR032675">
    <property type="entry name" value="LRR_dom_sf"/>
</dbReference>
<dbReference type="GO" id="GO:0006913">
    <property type="term" value="P:nucleocytoplasmic transport"/>
    <property type="evidence" value="ECO:0007669"/>
    <property type="project" value="TreeGrafter"/>
</dbReference>
<evidence type="ECO:0000256" key="2">
    <source>
        <dbReference type="ARBA" id="ARBA00022614"/>
    </source>
</evidence>
<keyword evidence="2" id="KW-0433">Leucine-rich repeat</keyword>
<comment type="caution">
    <text evidence="5">The sequence shown here is derived from an EMBL/GenBank/DDBJ whole genome shotgun (WGS) entry which is preliminary data.</text>
</comment>
<dbReference type="GO" id="GO:0005096">
    <property type="term" value="F:GTPase activator activity"/>
    <property type="evidence" value="ECO:0007669"/>
    <property type="project" value="UniProtKB-KW"/>
</dbReference>
<dbReference type="SMART" id="SM00368">
    <property type="entry name" value="LRR_RI"/>
    <property type="match status" value="7"/>
</dbReference>
<dbReference type="GO" id="GO:0005634">
    <property type="term" value="C:nucleus"/>
    <property type="evidence" value="ECO:0007669"/>
    <property type="project" value="TreeGrafter"/>
</dbReference>
<protein>
    <submittedName>
        <fullName evidence="5">Ran GAP Rna1</fullName>
    </submittedName>
</protein>
<evidence type="ECO:0000313" key="5">
    <source>
        <dbReference type="EMBL" id="KAK0552804.1"/>
    </source>
</evidence>
<gene>
    <name evidence="5" type="primary">rna1</name>
    <name evidence="5" type="ORF">OC846_002755</name>
</gene>
<keyword evidence="3" id="KW-0677">Repeat</keyword>
<name>A0AAN6GQW7_9BASI</name>
<evidence type="ECO:0000256" key="4">
    <source>
        <dbReference type="SAM" id="MobiDB-lite"/>
    </source>
</evidence>
<dbReference type="SUPFAM" id="SSF52047">
    <property type="entry name" value="RNI-like"/>
    <property type="match status" value="1"/>
</dbReference>
<proteinExistence type="predicted"/>
<dbReference type="PANTHER" id="PTHR24113:SF12">
    <property type="entry name" value="RAN GTPASE-ACTIVATING PROTEIN 1"/>
    <property type="match status" value="1"/>
</dbReference>
<dbReference type="EMBL" id="JAPDMZ010000058">
    <property type="protein sequence ID" value="KAK0552804.1"/>
    <property type="molecule type" value="Genomic_DNA"/>
</dbReference>
<dbReference type="Gene3D" id="3.80.10.10">
    <property type="entry name" value="Ribonuclease Inhibitor"/>
    <property type="match status" value="1"/>
</dbReference>